<dbReference type="EC" id="2.4.-.-" evidence="3"/>
<evidence type="ECO:0000259" key="2">
    <source>
        <dbReference type="Pfam" id="PF13439"/>
    </source>
</evidence>
<comment type="caution">
    <text evidence="3">The sequence shown here is derived from an EMBL/GenBank/DDBJ whole genome shotgun (WGS) entry which is preliminary data.</text>
</comment>
<keyword evidence="3" id="KW-0328">Glycosyltransferase</keyword>
<dbReference type="InterPro" id="IPR028098">
    <property type="entry name" value="Glyco_trans_4-like_N"/>
</dbReference>
<dbReference type="SUPFAM" id="SSF53756">
    <property type="entry name" value="UDP-Glycosyltransferase/glycogen phosphorylase"/>
    <property type="match status" value="1"/>
</dbReference>
<dbReference type="AlphaFoldDB" id="A0ABD5V8E0"/>
<dbReference type="PANTHER" id="PTHR45947:SF3">
    <property type="entry name" value="SULFOQUINOVOSYL TRANSFERASE SQD2"/>
    <property type="match status" value="1"/>
</dbReference>
<organism evidence="3 4">
    <name type="scientific">Halalkalicoccus tibetensis</name>
    <dbReference type="NCBI Taxonomy" id="175632"/>
    <lineage>
        <taxon>Archaea</taxon>
        <taxon>Methanobacteriati</taxon>
        <taxon>Methanobacteriota</taxon>
        <taxon>Stenosarchaea group</taxon>
        <taxon>Halobacteria</taxon>
        <taxon>Halobacteriales</taxon>
        <taxon>Halococcaceae</taxon>
        <taxon>Halalkalicoccus</taxon>
    </lineage>
</organism>
<evidence type="ECO:0000313" key="4">
    <source>
        <dbReference type="Proteomes" id="UP001596312"/>
    </source>
</evidence>
<dbReference type="PANTHER" id="PTHR45947">
    <property type="entry name" value="SULFOQUINOVOSYL TRANSFERASE SQD2"/>
    <property type="match status" value="1"/>
</dbReference>
<keyword evidence="3" id="KW-0808">Transferase</keyword>
<dbReference type="EMBL" id="JBHSXQ010000003">
    <property type="protein sequence ID" value="MFC6905797.1"/>
    <property type="molecule type" value="Genomic_DNA"/>
</dbReference>
<dbReference type="GO" id="GO:0016757">
    <property type="term" value="F:glycosyltransferase activity"/>
    <property type="evidence" value="ECO:0007669"/>
    <property type="project" value="UniProtKB-KW"/>
</dbReference>
<name>A0ABD5V8E0_9EURY</name>
<feature type="domain" description="Glycosyl transferase family 1" evidence="1">
    <location>
        <begin position="195"/>
        <end position="354"/>
    </location>
</feature>
<dbReference type="RefSeq" id="WP_340604325.1">
    <property type="nucleotide sequence ID" value="NZ_JBBMXV010000003.1"/>
</dbReference>
<protein>
    <submittedName>
        <fullName evidence="3">Glycosyltransferase family 4 protein</fullName>
        <ecNumber evidence="3">2.4.-.-</ecNumber>
    </submittedName>
</protein>
<dbReference type="Gene3D" id="3.40.50.2000">
    <property type="entry name" value="Glycogen Phosphorylase B"/>
    <property type="match status" value="2"/>
</dbReference>
<dbReference type="InterPro" id="IPR050194">
    <property type="entry name" value="Glycosyltransferase_grp1"/>
</dbReference>
<dbReference type="Proteomes" id="UP001596312">
    <property type="component" value="Unassembled WGS sequence"/>
</dbReference>
<dbReference type="InterPro" id="IPR001296">
    <property type="entry name" value="Glyco_trans_1"/>
</dbReference>
<reference evidence="3 4" key="1">
    <citation type="journal article" date="2019" name="Int. J. Syst. Evol. Microbiol.">
        <title>The Global Catalogue of Microorganisms (GCM) 10K type strain sequencing project: providing services to taxonomists for standard genome sequencing and annotation.</title>
        <authorList>
            <consortium name="The Broad Institute Genomics Platform"/>
            <consortium name="The Broad Institute Genome Sequencing Center for Infectious Disease"/>
            <person name="Wu L."/>
            <person name="Ma J."/>
        </authorList>
    </citation>
    <scope>NUCLEOTIDE SEQUENCE [LARGE SCALE GENOMIC DNA]</scope>
    <source>
        <strain evidence="3 4">CGMCC 1.3240</strain>
    </source>
</reference>
<proteinExistence type="predicted"/>
<dbReference type="Pfam" id="PF13439">
    <property type="entry name" value="Glyco_transf_4"/>
    <property type="match status" value="1"/>
</dbReference>
<gene>
    <name evidence="3" type="ORF">ACFQGH_11380</name>
</gene>
<evidence type="ECO:0000259" key="1">
    <source>
        <dbReference type="Pfam" id="PF00534"/>
    </source>
</evidence>
<feature type="domain" description="Glycosyltransferase subfamily 4-like N-terminal" evidence="2">
    <location>
        <begin position="24"/>
        <end position="189"/>
    </location>
</feature>
<dbReference type="CDD" id="cd03801">
    <property type="entry name" value="GT4_PimA-like"/>
    <property type="match status" value="1"/>
</dbReference>
<sequence>MSKGTSPETLDILRLTNSLYPDKMGGIPLHTHQMSKYQANLGHNVTVATSDNGDRELPAKEERAGYTIRRYRELVRPLDNSIPPKIVPDLWNEIENYDIVHAHSHLYFSTNISSFISTIKDTPLVITNHGLFSQTAPDWIQSVFLPLVARPTLNSSDLIFSYTEKSREMLRERDIQTPVEIIHNGIDCDYFNPDVKEQNENQILFVGRFKKGKGVDYLCDALPAIVAEYPDATVKLAGGGSLRDEFRQQCRKAGIADNVEFLGKVPNDEMPALYNESSLLVSPTLTEAAIPRVVMEAWACKTPVVMTDIPEADSDVVRKAGLEVPMESSDAIAENVIRLLDDDSLRKKLGEQGRDLVTEKYSWQETVERTTESYHDVLETCN</sequence>
<keyword evidence="4" id="KW-1185">Reference proteome</keyword>
<dbReference type="Pfam" id="PF00534">
    <property type="entry name" value="Glycos_transf_1"/>
    <property type="match status" value="1"/>
</dbReference>
<evidence type="ECO:0000313" key="3">
    <source>
        <dbReference type="EMBL" id="MFC6905797.1"/>
    </source>
</evidence>
<accession>A0ABD5V8E0</accession>